<dbReference type="InterPro" id="IPR024071">
    <property type="entry name" value="S-Me-THD_C_sf"/>
</dbReference>
<dbReference type="Pfam" id="PF20906">
    <property type="entry name" value="S-Me-THD_C"/>
    <property type="match status" value="1"/>
</dbReference>
<dbReference type="Gene3D" id="3.40.1610.10">
    <property type="entry name" value="CV3147-like domain"/>
    <property type="match status" value="1"/>
</dbReference>
<evidence type="ECO:0000259" key="1">
    <source>
        <dbReference type="Pfam" id="PF06032"/>
    </source>
</evidence>
<evidence type="ECO:0000313" key="4">
    <source>
        <dbReference type="Proteomes" id="UP000706039"/>
    </source>
</evidence>
<name>A0ABS7PQI7_9SPHN</name>
<dbReference type="InterPro" id="IPR048350">
    <property type="entry name" value="S-Me-THD-like_C"/>
</dbReference>
<dbReference type="InterPro" id="IPR010318">
    <property type="entry name" value="S-Me-THD_N"/>
</dbReference>
<reference evidence="3 4" key="1">
    <citation type="submission" date="2021-08" db="EMBL/GenBank/DDBJ databases">
        <authorList>
            <person name="Tuo L."/>
        </authorList>
    </citation>
    <scope>NUCLEOTIDE SEQUENCE [LARGE SCALE GENOMIC DNA]</scope>
    <source>
        <strain evidence="3 4">JCM 31229</strain>
    </source>
</reference>
<gene>
    <name evidence="3" type="ORF">K7G82_14220</name>
</gene>
<feature type="domain" description="S-Me-THD-like C-terminal" evidence="2">
    <location>
        <begin position="167"/>
        <end position="358"/>
    </location>
</feature>
<comment type="caution">
    <text evidence="3">The sequence shown here is derived from an EMBL/GenBank/DDBJ whole genome shotgun (WGS) entry which is preliminary data.</text>
</comment>
<dbReference type="InterPro" id="IPR027479">
    <property type="entry name" value="S-Me-THD_N_sf"/>
</dbReference>
<dbReference type="Proteomes" id="UP000706039">
    <property type="component" value="Unassembled WGS sequence"/>
</dbReference>
<proteinExistence type="predicted"/>
<feature type="domain" description="S-Me-THD N-terminal" evidence="1">
    <location>
        <begin position="9"/>
        <end position="164"/>
    </location>
</feature>
<dbReference type="Gene3D" id="2.40.390.10">
    <property type="entry name" value="CV3147-like"/>
    <property type="match status" value="1"/>
</dbReference>
<evidence type="ECO:0000259" key="2">
    <source>
        <dbReference type="Pfam" id="PF20906"/>
    </source>
</evidence>
<organism evidence="3 4">
    <name type="scientific">Sphingomonas colocasiae</name>
    <dbReference type="NCBI Taxonomy" id="1848973"/>
    <lineage>
        <taxon>Bacteria</taxon>
        <taxon>Pseudomonadati</taxon>
        <taxon>Pseudomonadota</taxon>
        <taxon>Alphaproteobacteria</taxon>
        <taxon>Sphingomonadales</taxon>
        <taxon>Sphingomonadaceae</taxon>
        <taxon>Sphingomonas</taxon>
    </lineage>
</organism>
<accession>A0ABS7PQI7</accession>
<dbReference type="SUPFAM" id="SSF160991">
    <property type="entry name" value="CV3147-like"/>
    <property type="match status" value="1"/>
</dbReference>
<dbReference type="RefSeq" id="WP_222990561.1">
    <property type="nucleotide sequence ID" value="NZ_JAINVV010000006.1"/>
</dbReference>
<protein>
    <submittedName>
        <fullName evidence="3">DUF917 domain-containing protein</fullName>
    </submittedName>
</protein>
<sequence length="362" mass="37953">MSWLLSQADIAPIARGCTMLGSGGGGDTYCAVILLSALLAEGHRIPIIDADTLDDDGFTVNVGYMGAPVVLSEKLFEGSEMVAAIDAMRGRLKGPLRALISAEIGGMNGMVPLIASALTGLPVVDGDGMGRAFPRADHVTFAFNGVSCLPTVLTSEAGDVVTIERASNARAEDIGRAVATLMGSMAFAVDYPLKANEVRAYAVPGTLSLARSIGRAIGEPAGAQARLDALTCTLRQERDITVAQIFAGRVSECERATREGFDRGHVEIRVAGGSRSLRIDFQNEFLMAFEGGSLVASTPDIIAVVDADTLAPLTSDAIRYGQNVRVLVIEAPAQLRTPVALDRVGPRAFGYPCDYLPIGAGR</sequence>
<keyword evidence="4" id="KW-1185">Reference proteome</keyword>
<dbReference type="EMBL" id="JAINVV010000006">
    <property type="protein sequence ID" value="MBY8823456.1"/>
    <property type="molecule type" value="Genomic_DNA"/>
</dbReference>
<evidence type="ECO:0000313" key="3">
    <source>
        <dbReference type="EMBL" id="MBY8823456.1"/>
    </source>
</evidence>
<dbReference type="Pfam" id="PF06032">
    <property type="entry name" value="S-Me-THD_N"/>
    <property type="match status" value="1"/>
</dbReference>